<keyword evidence="2" id="KW-0472">Membrane</keyword>
<name>A0AAN9AAQ2_HALRR</name>
<sequence length="124" mass="13564">MLPSADTHKNGYVPGRNKADPQAALPTELQPLNAKTTDGTNGDTTMEVRVTIHENPLSETDACWDSQQQQQQQQQTPPIPSCSVKEGGARKERLMVRYMLSAVLVVGIGCLVLLLALLLRPRES</sequence>
<dbReference type="AlphaFoldDB" id="A0AAN9AAQ2"/>
<keyword evidence="4" id="KW-1185">Reference proteome</keyword>
<feature type="non-terminal residue" evidence="3">
    <location>
        <position position="124"/>
    </location>
</feature>
<accession>A0AAN9AAQ2</accession>
<evidence type="ECO:0000313" key="4">
    <source>
        <dbReference type="Proteomes" id="UP001381693"/>
    </source>
</evidence>
<keyword evidence="2" id="KW-0812">Transmembrane</keyword>
<comment type="caution">
    <text evidence="3">The sequence shown here is derived from an EMBL/GenBank/DDBJ whole genome shotgun (WGS) entry which is preliminary data.</text>
</comment>
<feature type="compositionally biased region" description="Polar residues" evidence="1">
    <location>
        <begin position="33"/>
        <end position="44"/>
    </location>
</feature>
<feature type="transmembrane region" description="Helical" evidence="2">
    <location>
        <begin position="98"/>
        <end position="119"/>
    </location>
</feature>
<keyword evidence="2" id="KW-1133">Transmembrane helix</keyword>
<feature type="region of interest" description="Disordered" evidence="1">
    <location>
        <begin position="1"/>
        <end position="85"/>
    </location>
</feature>
<reference evidence="3 4" key="1">
    <citation type="submission" date="2023-11" db="EMBL/GenBank/DDBJ databases">
        <title>Halocaridina rubra genome assembly.</title>
        <authorList>
            <person name="Smith C."/>
        </authorList>
    </citation>
    <scope>NUCLEOTIDE SEQUENCE [LARGE SCALE GENOMIC DNA]</scope>
    <source>
        <strain evidence="3">EP-1</strain>
        <tissue evidence="3">Whole</tissue>
    </source>
</reference>
<dbReference type="EMBL" id="JAXCGZ010005722">
    <property type="protein sequence ID" value="KAK7081023.1"/>
    <property type="molecule type" value="Genomic_DNA"/>
</dbReference>
<evidence type="ECO:0000256" key="2">
    <source>
        <dbReference type="SAM" id="Phobius"/>
    </source>
</evidence>
<organism evidence="3 4">
    <name type="scientific">Halocaridina rubra</name>
    <name type="common">Hawaiian red shrimp</name>
    <dbReference type="NCBI Taxonomy" id="373956"/>
    <lineage>
        <taxon>Eukaryota</taxon>
        <taxon>Metazoa</taxon>
        <taxon>Ecdysozoa</taxon>
        <taxon>Arthropoda</taxon>
        <taxon>Crustacea</taxon>
        <taxon>Multicrustacea</taxon>
        <taxon>Malacostraca</taxon>
        <taxon>Eumalacostraca</taxon>
        <taxon>Eucarida</taxon>
        <taxon>Decapoda</taxon>
        <taxon>Pleocyemata</taxon>
        <taxon>Caridea</taxon>
        <taxon>Atyoidea</taxon>
        <taxon>Atyidae</taxon>
        <taxon>Halocaridina</taxon>
    </lineage>
</organism>
<protein>
    <submittedName>
        <fullName evidence="3">Uncharacterized protein</fullName>
    </submittedName>
</protein>
<evidence type="ECO:0000313" key="3">
    <source>
        <dbReference type="EMBL" id="KAK7081023.1"/>
    </source>
</evidence>
<dbReference type="Proteomes" id="UP001381693">
    <property type="component" value="Unassembled WGS sequence"/>
</dbReference>
<evidence type="ECO:0000256" key="1">
    <source>
        <dbReference type="SAM" id="MobiDB-lite"/>
    </source>
</evidence>
<proteinExistence type="predicted"/>
<gene>
    <name evidence="3" type="ORF">SK128_023143</name>
</gene>